<protein>
    <recommendedName>
        <fullName evidence="5">Methyltransferase domain-containing protein</fullName>
    </recommendedName>
</protein>
<proteinExistence type="predicted"/>
<gene>
    <name evidence="4" type="ORF">LCGC14_0696040</name>
</gene>
<dbReference type="InterPro" id="IPR016041">
    <property type="entry name" value="Ac-CoA_synth_d_su_TIM-brl"/>
</dbReference>
<feature type="domain" description="Methyltransferase type 11" evidence="3">
    <location>
        <begin position="46"/>
        <end position="144"/>
    </location>
</feature>
<dbReference type="InterPro" id="IPR013216">
    <property type="entry name" value="Methyltransf_11"/>
</dbReference>
<feature type="transmembrane region" description="Helical" evidence="1">
    <location>
        <begin position="444"/>
        <end position="461"/>
    </location>
</feature>
<dbReference type="PANTHER" id="PTHR43861">
    <property type="entry name" value="TRANS-ACONITATE 2-METHYLTRANSFERASE-RELATED"/>
    <property type="match status" value="1"/>
</dbReference>
<evidence type="ECO:0000259" key="2">
    <source>
        <dbReference type="Pfam" id="PF03599"/>
    </source>
</evidence>
<keyword evidence="1" id="KW-0812">Transmembrane</keyword>
<keyword evidence="1" id="KW-1133">Transmembrane helix</keyword>
<evidence type="ECO:0000313" key="4">
    <source>
        <dbReference type="EMBL" id="KKN44148.1"/>
    </source>
</evidence>
<feature type="transmembrane region" description="Helical" evidence="1">
    <location>
        <begin position="407"/>
        <end position="429"/>
    </location>
</feature>
<organism evidence="4">
    <name type="scientific">marine sediment metagenome</name>
    <dbReference type="NCBI Taxonomy" id="412755"/>
    <lineage>
        <taxon>unclassified sequences</taxon>
        <taxon>metagenomes</taxon>
        <taxon>ecological metagenomes</taxon>
    </lineage>
</organism>
<dbReference type="Gene3D" id="3.40.50.11600">
    <property type="match status" value="1"/>
</dbReference>
<evidence type="ECO:0000256" key="1">
    <source>
        <dbReference type="SAM" id="Phobius"/>
    </source>
</evidence>
<dbReference type="AlphaFoldDB" id="A0A0F9TRX1"/>
<name>A0A0F9TRX1_9ZZZZ</name>
<dbReference type="CDD" id="cd02440">
    <property type="entry name" value="AdoMet_MTases"/>
    <property type="match status" value="1"/>
</dbReference>
<reference evidence="4" key="1">
    <citation type="journal article" date="2015" name="Nature">
        <title>Complex archaea that bridge the gap between prokaryotes and eukaryotes.</title>
        <authorList>
            <person name="Spang A."/>
            <person name="Saw J.H."/>
            <person name="Jorgensen S.L."/>
            <person name="Zaremba-Niedzwiedzka K."/>
            <person name="Martijn J."/>
            <person name="Lind A.E."/>
            <person name="van Eijk R."/>
            <person name="Schleper C."/>
            <person name="Guy L."/>
            <person name="Ettema T.J."/>
        </authorList>
    </citation>
    <scope>NUCLEOTIDE SEQUENCE</scope>
</reference>
<feature type="transmembrane region" description="Helical" evidence="1">
    <location>
        <begin position="539"/>
        <end position="555"/>
    </location>
</feature>
<dbReference type="SUPFAM" id="SSF53335">
    <property type="entry name" value="S-adenosyl-L-methionine-dependent methyltransferases"/>
    <property type="match status" value="1"/>
</dbReference>
<feature type="transmembrane region" description="Helical" evidence="1">
    <location>
        <begin position="468"/>
        <end position="490"/>
    </location>
</feature>
<dbReference type="Pfam" id="PF08241">
    <property type="entry name" value="Methyltransf_11"/>
    <property type="match status" value="1"/>
</dbReference>
<dbReference type="Gene3D" id="3.40.50.150">
    <property type="entry name" value="Vaccinia Virus protein VP39"/>
    <property type="match status" value="1"/>
</dbReference>
<feature type="transmembrane region" description="Helical" evidence="1">
    <location>
        <begin position="496"/>
        <end position="518"/>
    </location>
</feature>
<keyword evidence="1" id="KW-0472">Membrane</keyword>
<dbReference type="GO" id="GO:0008757">
    <property type="term" value="F:S-adenosylmethionine-dependent methyltransferase activity"/>
    <property type="evidence" value="ECO:0007669"/>
    <property type="project" value="InterPro"/>
</dbReference>
<dbReference type="Pfam" id="PF03599">
    <property type="entry name" value="CdhD"/>
    <property type="match status" value="1"/>
</dbReference>
<sequence length="556" mass="63327">MAVVYMRKLELEPETYDSKFTTLTKGVNLQVRDWILTQVGATDNILEVGCGTGALASQMALRGNEVLAIDTNLNMINTAMKNYPTEKEVKLVYQIGSMADLPVNDESQNKIVSTFMLSELRPLEQQIFLRNAWSALKPGGKLIIAAEFIPSGFWKLTFKIKRWRYKKKLKRLRLETTFLVKDFFDYLEPIGFKILAKKKWKHDSIQAIELVKVNDNERKSPGYYSPKPRKFTGFGSQMSLYRILFTGQTTDAPIEPGIYKSGQPDENSPIIVTANYLFTYIKVMRAIKGLDAWVLIVDSKGINVWCAARGNNFGNRQVIEAVKATGIATLTNKKTLILPQLSAGGVASPLISKEALDFPFRILFGPVWAKQLPQFLKERPARKPDKMKLAKFTPFHRLRAFTTHTTFLLKMIFLKPTIALILLSLGLSFIDPLWLRKLWIVGEIWLWIIIANAIIAGLFPITNFTRRFIIKGIVFGIITIIVLSSISWFIHKNMFLILLNSAFYFWLSFFSTMSFSGYSMATSPKEIQDEYPAFRKSHLVLLISSLVLFAIGFIFF</sequence>
<feature type="domain" description="CO dehydrogenase/acetyl-CoA synthase delta subunit TIM barrel" evidence="2">
    <location>
        <begin position="238"/>
        <end position="343"/>
    </location>
</feature>
<evidence type="ECO:0000259" key="3">
    <source>
        <dbReference type="Pfam" id="PF08241"/>
    </source>
</evidence>
<dbReference type="InterPro" id="IPR029063">
    <property type="entry name" value="SAM-dependent_MTases_sf"/>
</dbReference>
<evidence type="ECO:0008006" key="5">
    <source>
        <dbReference type="Google" id="ProtNLM"/>
    </source>
</evidence>
<accession>A0A0F9TRX1</accession>
<dbReference type="EMBL" id="LAZR01001467">
    <property type="protein sequence ID" value="KKN44148.1"/>
    <property type="molecule type" value="Genomic_DNA"/>
</dbReference>
<comment type="caution">
    <text evidence="4">The sequence shown here is derived from an EMBL/GenBank/DDBJ whole genome shotgun (WGS) entry which is preliminary data.</text>
</comment>